<evidence type="ECO:0008006" key="10">
    <source>
        <dbReference type="Google" id="ProtNLM"/>
    </source>
</evidence>
<dbReference type="EMBL" id="CAJOBI010000587">
    <property type="protein sequence ID" value="CAF3833129.1"/>
    <property type="molecule type" value="Genomic_DNA"/>
</dbReference>
<dbReference type="EMBL" id="CAJNRE010001889">
    <property type="protein sequence ID" value="CAF1961022.1"/>
    <property type="molecule type" value="Genomic_DNA"/>
</dbReference>
<dbReference type="InterPro" id="IPR029063">
    <property type="entry name" value="SAM-dependent_MTases_sf"/>
</dbReference>
<evidence type="ECO:0000313" key="3">
    <source>
        <dbReference type="EMBL" id="CAF2100214.1"/>
    </source>
</evidence>
<dbReference type="EMBL" id="CAJNRG010002265">
    <property type="protein sequence ID" value="CAF2045590.1"/>
    <property type="molecule type" value="Genomic_DNA"/>
</dbReference>
<dbReference type="Proteomes" id="UP000676336">
    <property type="component" value="Unassembled WGS sequence"/>
</dbReference>
<comment type="caution">
    <text evidence="7">The sequence shown here is derived from an EMBL/GenBank/DDBJ whole genome shotgun (WGS) entry which is preliminary data.</text>
</comment>
<evidence type="ECO:0000313" key="1">
    <source>
        <dbReference type="EMBL" id="CAF1961022.1"/>
    </source>
</evidence>
<accession>A0A819NZM8</accession>
<dbReference type="Proteomes" id="UP000663866">
    <property type="component" value="Unassembled WGS sequence"/>
</dbReference>
<reference evidence="7" key="1">
    <citation type="submission" date="2021-02" db="EMBL/GenBank/DDBJ databases">
        <authorList>
            <person name="Nowell W R."/>
        </authorList>
    </citation>
    <scope>NUCLEOTIDE SEQUENCE</scope>
</reference>
<dbReference type="CDD" id="cd02440">
    <property type="entry name" value="AdoMet_MTases"/>
    <property type="match status" value="1"/>
</dbReference>
<sequence>MSSENNTNESDYDQNLLAEKYIRVKGLSHDDFTNRRRLIASFVADNIIRLIKRGLSYLNYNIPVECALDVGCGEGHMCRVLIEEKIAQYVVGIDKSKEMIKYAKANSNDGITHDKYIIVNAATDDLLTVLGKKSPLIMQINMLCHAEDVNQLSNILFNIAKVCCGVFVGLIPNPYCDYSSNSVKKLLKYGVKFTMNEEEKSMKDGMKYLVTLGKGTSSEITLVDHWYSAETYERVFKQAGFKLFEWIPVQLDRNKDDDYLIDLVDGNGLIGFIARMA</sequence>
<dbReference type="Proteomes" id="UP000681720">
    <property type="component" value="Unassembled WGS sequence"/>
</dbReference>
<dbReference type="Proteomes" id="UP000663824">
    <property type="component" value="Unassembled WGS sequence"/>
</dbReference>
<evidence type="ECO:0000313" key="4">
    <source>
        <dbReference type="EMBL" id="CAF3795595.1"/>
    </source>
</evidence>
<dbReference type="EMBL" id="CAJOBJ010000107">
    <property type="protein sequence ID" value="CAF3795595.1"/>
    <property type="molecule type" value="Genomic_DNA"/>
</dbReference>
<dbReference type="Proteomes" id="UP000663887">
    <property type="component" value="Unassembled WGS sequence"/>
</dbReference>
<gene>
    <name evidence="4" type="ORF">GIL414_LOCUS795</name>
    <name evidence="1" type="ORF">MBJ925_LOCUS6363</name>
    <name evidence="6" type="ORF">OVN521_LOCUS8934</name>
    <name evidence="5" type="ORF">SMN809_LOCUS2985</name>
    <name evidence="7" type="ORF">UXM345_LOCUS16266</name>
    <name evidence="3" type="ORF">WKI299_LOCUS20083</name>
    <name evidence="2" type="ORF">XDN619_LOCUS7563</name>
</gene>
<keyword evidence="9" id="KW-1185">Reference proteome</keyword>
<organism evidence="7 8">
    <name type="scientific">Rotaria magnacalcarata</name>
    <dbReference type="NCBI Taxonomy" id="392030"/>
    <lineage>
        <taxon>Eukaryota</taxon>
        <taxon>Metazoa</taxon>
        <taxon>Spiralia</taxon>
        <taxon>Gnathifera</taxon>
        <taxon>Rotifera</taxon>
        <taxon>Eurotatoria</taxon>
        <taxon>Bdelloidea</taxon>
        <taxon>Philodinida</taxon>
        <taxon>Philodinidae</taxon>
        <taxon>Rotaria</taxon>
    </lineage>
</organism>
<evidence type="ECO:0000313" key="7">
    <source>
        <dbReference type="EMBL" id="CAF4002602.1"/>
    </source>
</evidence>
<dbReference type="EMBL" id="CAJNRF010008282">
    <property type="protein sequence ID" value="CAF2100214.1"/>
    <property type="molecule type" value="Genomic_DNA"/>
</dbReference>
<dbReference type="Proteomes" id="UP000663842">
    <property type="component" value="Unassembled WGS sequence"/>
</dbReference>
<evidence type="ECO:0000313" key="2">
    <source>
        <dbReference type="EMBL" id="CAF2045590.1"/>
    </source>
</evidence>
<evidence type="ECO:0000313" key="6">
    <source>
        <dbReference type="EMBL" id="CAF3890089.1"/>
    </source>
</evidence>
<dbReference type="AlphaFoldDB" id="A0A819NZM8"/>
<evidence type="ECO:0000313" key="8">
    <source>
        <dbReference type="Proteomes" id="UP000663842"/>
    </source>
</evidence>
<evidence type="ECO:0000313" key="9">
    <source>
        <dbReference type="Proteomes" id="UP000663866"/>
    </source>
</evidence>
<dbReference type="EMBL" id="CAJOBG010001058">
    <property type="protein sequence ID" value="CAF3890089.1"/>
    <property type="molecule type" value="Genomic_DNA"/>
</dbReference>
<dbReference type="SUPFAM" id="SSF53335">
    <property type="entry name" value="S-adenosyl-L-methionine-dependent methyltransferases"/>
    <property type="match status" value="1"/>
</dbReference>
<protein>
    <recommendedName>
        <fullName evidence="10">Methyltransferase domain-containing protein</fullName>
    </recommendedName>
</protein>
<evidence type="ECO:0000313" key="5">
    <source>
        <dbReference type="EMBL" id="CAF3833129.1"/>
    </source>
</evidence>
<dbReference type="EMBL" id="CAJOBF010002005">
    <property type="protein sequence ID" value="CAF4002602.1"/>
    <property type="molecule type" value="Genomic_DNA"/>
</dbReference>
<dbReference type="Gene3D" id="3.40.50.150">
    <property type="entry name" value="Vaccinia Virus protein VP39"/>
    <property type="match status" value="1"/>
</dbReference>
<dbReference type="Pfam" id="PF13489">
    <property type="entry name" value="Methyltransf_23"/>
    <property type="match status" value="1"/>
</dbReference>
<proteinExistence type="predicted"/>
<name>A0A819NZM8_9BILA</name>
<dbReference type="Proteomes" id="UP000663856">
    <property type="component" value="Unassembled WGS sequence"/>
</dbReference>